<reference evidence="8" key="1">
    <citation type="submission" date="2022-02" db="EMBL/GenBank/DDBJ databases">
        <title>Crop Bioprotection Bacillus Genome Sequencing.</title>
        <authorList>
            <person name="Dunlap C."/>
        </authorList>
    </citation>
    <scope>NUCLEOTIDE SEQUENCE</scope>
    <source>
        <strain evidence="8">EC49O2N-C10</strain>
    </source>
</reference>
<evidence type="ECO:0000313" key="9">
    <source>
        <dbReference type="Proteomes" id="UP001073053"/>
    </source>
</evidence>
<dbReference type="EMBL" id="JALAWA010000006">
    <property type="protein sequence ID" value="MCY9185236.1"/>
    <property type="molecule type" value="Genomic_DNA"/>
</dbReference>
<name>A0A9Q4EK08_9BACI</name>
<feature type="transmembrane region" description="Helical" evidence="6">
    <location>
        <begin position="39"/>
        <end position="57"/>
    </location>
</feature>
<dbReference type="CDD" id="cd17324">
    <property type="entry name" value="MFS_NepI_like"/>
    <property type="match status" value="1"/>
</dbReference>
<feature type="transmembrane region" description="Helical" evidence="6">
    <location>
        <begin position="237"/>
        <end position="258"/>
    </location>
</feature>
<dbReference type="AlphaFoldDB" id="A0A9Q4EK08"/>
<evidence type="ECO:0000259" key="7">
    <source>
        <dbReference type="PROSITE" id="PS50850"/>
    </source>
</evidence>
<feature type="transmembrane region" description="Helical" evidence="6">
    <location>
        <begin position="69"/>
        <end position="92"/>
    </location>
</feature>
<organism evidence="8 9">
    <name type="scientific">Bacillus halotolerans</name>
    <dbReference type="NCBI Taxonomy" id="260554"/>
    <lineage>
        <taxon>Bacteria</taxon>
        <taxon>Bacillati</taxon>
        <taxon>Bacillota</taxon>
        <taxon>Bacilli</taxon>
        <taxon>Bacillales</taxon>
        <taxon>Bacillaceae</taxon>
        <taxon>Bacillus</taxon>
    </lineage>
</organism>
<proteinExistence type="predicted"/>
<dbReference type="GO" id="GO:0022857">
    <property type="term" value="F:transmembrane transporter activity"/>
    <property type="evidence" value="ECO:0007669"/>
    <property type="project" value="InterPro"/>
</dbReference>
<keyword evidence="2" id="KW-1003">Cell membrane</keyword>
<keyword evidence="3 6" id="KW-0812">Transmembrane</keyword>
<evidence type="ECO:0000256" key="2">
    <source>
        <dbReference type="ARBA" id="ARBA00022475"/>
    </source>
</evidence>
<feature type="transmembrane region" description="Helical" evidence="6">
    <location>
        <begin position="328"/>
        <end position="350"/>
    </location>
</feature>
<evidence type="ECO:0000313" key="8">
    <source>
        <dbReference type="EMBL" id="MCY9185236.1"/>
    </source>
</evidence>
<accession>A0A9Q4EK08</accession>
<feature type="transmembrane region" description="Helical" evidence="6">
    <location>
        <begin position="131"/>
        <end position="152"/>
    </location>
</feature>
<feature type="transmembrane region" description="Helical" evidence="6">
    <location>
        <begin position="158"/>
        <end position="179"/>
    </location>
</feature>
<dbReference type="RefSeq" id="WP_216394826.1">
    <property type="nucleotide sequence ID" value="NZ_JAHLNF010000009.1"/>
</dbReference>
<dbReference type="PANTHER" id="PTHR43124">
    <property type="entry name" value="PURINE EFFLUX PUMP PBUE"/>
    <property type="match status" value="1"/>
</dbReference>
<evidence type="ECO:0000256" key="6">
    <source>
        <dbReference type="SAM" id="Phobius"/>
    </source>
</evidence>
<keyword evidence="4 6" id="KW-1133">Transmembrane helix</keyword>
<feature type="transmembrane region" description="Helical" evidence="6">
    <location>
        <begin position="356"/>
        <end position="374"/>
    </location>
</feature>
<protein>
    <submittedName>
        <fullName evidence="8">MFS transporter</fullName>
    </submittedName>
</protein>
<evidence type="ECO:0000256" key="3">
    <source>
        <dbReference type="ARBA" id="ARBA00022692"/>
    </source>
</evidence>
<evidence type="ECO:0000256" key="1">
    <source>
        <dbReference type="ARBA" id="ARBA00004651"/>
    </source>
</evidence>
<evidence type="ECO:0000256" key="4">
    <source>
        <dbReference type="ARBA" id="ARBA00022989"/>
    </source>
</evidence>
<dbReference type="Pfam" id="PF07690">
    <property type="entry name" value="MFS_1"/>
    <property type="match status" value="1"/>
</dbReference>
<comment type="caution">
    <text evidence="8">The sequence shown here is derived from an EMBL/GenBank/DDBJ whole genome shotgun (WGS) entry which is preliminary data.</text>
</comment>
<feature type="transmembrane region" description="Helical" evidence="6">
    <location>
        <begin position="98"/>
        <end position="119"/>
    </location>
</feature>
<comment type="subcellular location">
    <subcellularLocation>
        <location evidence="1">Cell membrane</location>
        <topology evidence="1">Multi-pass membrane protein</topology>
    </subcellularLocation>
</comment>
<feature type="domain" description="Major facilitator superfamily (MFS) profile" evidence="7">
    <location>
        <begin position="3"/>
        <end position="378"/>
    </location>
</feature>
<feature type="transmembrane region" description="Helical" evidence="6">
    <location>
        <begin position="270"/>
        <end position="292"/>
    </location>
</feature>
<keyword evidence="5 6" id="KW-0472">Membrane</keyword>
<dbReference type="InterPro" id="IPR020846">
    <property type="entry name" value="MFS_dom"/>
</dbReference>
<dbReference type="InterPro" id="IPR011701">
    <property type="entry name" value="MFS"/>
</dbReference>
<dbReference type="InterPro" id="IPR050189">
    <property type="entry name" value="MFS_Efflux_Transporters"/>
</dbReference>
<gene>
    <name evidence="8" type="ORF">MOF03_11335</name>
</gene>
<dbReference type="PROSITE" id="PS50850">
    <property type="entry name" value="MFS"/>
    <property type="match status" value="1"/>
</dbReference>
<feature type="transmembrane region" description="Helical" evidence="6">
    <location>
        <begin position="206"/>
        <end position="231"/>
    </location>
</feature>
<dbReference type="GO" id="GO:0005886">
    <property type="term" value="C:plasma membrane"/>
    <property type="evidence" value="ECO:0007669"/>
    <property type="project" value="UniProtKB-SubCell"/>
</dbReference>
<evidence type="ECO:0000256" key="5">
    <source>
        <dbReference type="ARBA" id="ARBA00023136"/>
    </source>
</evidence>
<dbReference type="Proteomes" id="UP001073053">
    <property type="component" value="Unassembled WGS sequence"/>
</dbReference>
<dbReference type="PANTHER" id="PTHR43124:SF3">
    <property type="entry name" value="CHLORAMPHENICOL EFFLUX PUMP RV0191"/>
    <property type="match status" value="1"/>
</dbReference>
<feature type="transmembrane region" description="Helical" evidence="6">
    <location>
        <begin position="298"/>
        <end position="316"/>
    </location>
</feature>
<sequence length="393" mass="41984">MKLIWLFFSVMFVIGTDTFLLSPLLPLLQDQFHVSTDLSGWMVSAYALGYALFALAAGPISDRFNRKTVMLSGLAGFILSTFLCGIAPSFAAMCAFRFAAGVSAAFVTPQIWASIPVIVHASKVLKSMGIATAGLAASQMLGLPIGGFLASFTWHTPFFVLSAGSLVLLFILAAAMPDIRPAEAAAHRSSIVSPYRELFSLPKTSMILLAYFLFQTGNFATFSFLGTWLSADYHLTVSQIGAAMLVLGLGNMLGSLIGSKIASKLGTFKTLISGMLLMGALYFSLPFLPTLFIVETSFFLTFFIAGIIFPLMMGIFQSISPNARGTIASLSNAAMYAGTTVGTCLAGLLYQNTHHFGAVTAFTAILFVLSMALYQTSRKNKPQAAGFHVKSTS</sequence>